<dbReference type="EMBL" id="HBIT01007586">
    <property type="protein sequence ID" value="CAE0617956.1"/>
    <property type="molecule type" value="Transcribed_RNA"/>
</dbReference>
<dbReference type="GO" id="GO:0061512">
    <property type="term" value="P:protein localization to cilium"/>
    <property type="evidence" value="ECO:0007669"/>
    <property type="project" value="TreeGrafter"/>
</dbReference>
<evidence type="ECO:0000313" key="5">
    <source>
        <dbReference type="EMBL" id="CAE0617957.1"/>
    </source>
</evidence>
<dbReference type="GO" id="GO:0097546">
    <property type="term" value="C:ciliary base"/>
    <property type="evidence" value="ECO:0007669"/>
    <property type="project" value="TreeGrafter"/>
</dbReference>
<dbReference type="AlphaFoldDB" id="A0A6U9KMZ0"/>
<proteinExistence type="predicted"/>
<keyword evidence="3" id="KW-0966">Cell projection</keyword>
<protein>
    <recommendedName>
        <fullName evidence="6">Intraflagellar transport protein 20 homolog</fullName>
    </recommendedName>
</protein>
<dbReference type="Pfam" id="PF14931">
    <property type="entry name" value="IFT20"/>
    <property type="match status" value="1"/>
</dbReference>
<name>A0A6U9KMZ0_OXYMA</name>
<evidence type="ECO:0008006" key="6">
    <source>
        <dbReference type="Google" id="ProtNLM"/>
    </source>
</evidence>
<comment type="subcellular location">
    <subcellularLocation>
        <location evidence="1">Cell projection</location>
        <location evidence="1">Cilium</location>
    </subcellularLocation>
</comment>
<evidence type="ECO:0000256" key="3">
    <source>
        <dbReference type="ARBA" id="ARBA00023273"/>
    </source>
</evidence>
<dbReference type="GO" id="GO:0005737">
    <property type="term" value="C:cytoplasm"/>
    <property type="evidence" value="ECO:0007669"/>
    <property type="project" value="TreeGrafter"/>
</dbReference>
<dbReference type="InterPro" id="IPR028172">
    <property type="entry name" value="FT20"/>
</dbReference>
<dbReference type="PANTHER" id="PTHR31978:SF1">
    <property type="entry name" value="INTRAFLAGELLAR TRANSPORT PROTEIN 20 HOMOLOG"/>
    <property type="match status" value="1"/>
</dbReference>
<sequence>MGDAEVQIAFDEDNKVRVLEASKCKVTEELEKKCTNFTQKIDSFGETVKTLVEVLDSQAEKIEFEKLRAIGQRNLVEMEADARRRQQKQMEGVMAAKRAELERLTFFYASLEKVEREQKIQIEKLSNNEA</sequence>
<dbReference type="EMBL" id="HBIT01007587">
    <property type="protein sequence ID" value="CAE0617957.1"/>
    <property type="molecule type" value="Transcribed_RNA"/>
</dbReference>
<evidence type="ECO:0000256" key="1">
    <source>
        <dbReference type="ARBA" id="ARBA00004138"/>
    </source>
</evidence>
<gene>
    <name evidence="4" type="ORF">OMAR00292_LOCUS3832</name>
    <name evidence="5" type="ORF">OMAR00292_LOCUS3833</name>
</gene>
<reference evidence="4" key="1">
    <citation type="submission" date="2021-01" db="EMBL/GenBank/DDBJ databases">
        <authorList>
            <person name="Corre E."/>
            <person name="Pelletier E."/>
            <person name="Niang G."/>
            <person name="Scheremetjew M."/>
            <person name="Finn R."/>
            <person name="Kale V."/>
            <person name="Holt S."/>
            <person name="Cochrane G."/>
            <person name="Meng A."/>
            <person name="Brown T."/>
            <person name="Cohen L."/>
        </authorList>
    </citation>
    <scope>NUCLEOTIDE SEQUENCE</scope>
    <source>
        <strain evidence="4">CCMP1795</strain>
    </source>
</reference>
<dbReference type="GO" id="GO:0097730">
    <property type="term" value="C:non-motile cilium"/>
    <property type="evidence" value="ECO:0007669"/>
    <property type="project" value="TreeGrafter"/>
</dbReference>
<dbReference type="PANTHER" id="PTHR31978">
    <property type="entry name" value="INTRAFLAGELLAR TRANSPORT PROTEIN 20 HOMOLOG"/>
    <property type="match status" value="1"/>
</dbReference>
<dbReference type="GO" id="GO:0036064">
    <property type="term" value="C:ciliary basal body"/>
    <property type="evidence" value="ECO:0007669"/>
    <property type="project" value="TreeGrafter"/>
</dbReference>
<evidence type="ECO:0000256" key="2">
    <source>
        <dbReference type="ARBA" id="ARBA00023054"/>
    </source>
</evidence>
<dbReference type="GO" id="GO:0030990">
    <property type="term" value="C:intraciliary transport particle"/>
    <property type="evidence" value="ECO:0007669"/>
    <property type="project" value="TreeGrafter"/>
</dbReference>
<organism evidence="4">
    <name type="scientific">Oxyrrhis marina</name>
    <name type="common">Dinoflagellate</name>
    <dbReference type="NCBI Taxonomy" id="2969"/>
    <lineage>
        <taxon>Eukaryota</taxon>
        <taxon>Sar</taxon>
        <taxon>Alveolata</taxon>
        <taxon>Dinophyceae</taxon>
        <taxon>Oxyrrhinales</taxon>
        <taxon>Oxyrrhinaceae</taxon>
        <taxon>Oxyrrhis</taxon>
    </lineage>
</organism>
<dbReference type="GO" id="GO:0060271">
    <property type="term" value="P:cilium assembly"/>
    <property type="evidence" value="ECO:0007669"/>
    <property type="project" value="TreeGrafter"/>
</dbReference>
<accession>A0A6U9KMZ0</accession>
<keyword evidence="2" id="KW-0175">Coiled coil</keyword>
<evidence type="ECO:0000313" key="4">
    <source>
        <dbReference type="EMBL" id="CAE0617956.1"/>
    </source>
</evidence>